<feature type="compositionally biased region" description="Basic and acidic residues" evidence="1">
    <location>
        <begin position="252"/>
        <end position="262"/>
    </location>
</feature>
<sequence length="454" mass="47287">MILSCGAMALNGVKSARHHWPRTALHGASFRRQGVCLRESLVVMTAAVRSGARSGAMAHRCMHISCKRLDEAAGQGRAKAVTDTLLSQWSRRSGAALARMPPVLGADQGSPAFSFTNEVASSLPPAANIIGGDAAEAVGEERAPVLQLRTNMSAAPPSIEELLAEVDEDDKGTSSAPLDFHKKKCEVLRGGERLDASLLSGANPATFPSATSSERVESRSTASATLASGTPASSMADAALLEALLQEPFSEDTQRDIDHSSEDDVVELEDEAPREAGADLISGPSCALADEQQDPHEPWRAVQTVAVEDDADGVADAEMEPIDEALDEEESMESVLEEEAERLFRAALASTAMSPDTAADSGAWRALFGDYKLFSKEAAASAVESLSASGNATPAAAAGALPLSERRVGATLLPTAEFDEEAAREAEMESVGDVMATSGSAAVAAGEVRKGGNK</sequence>
<protein>
    <submittedName>
        <fullName evidence="2">Uncharacterized protein</fullName>
    </submittedName>
</protein>
<feature type="region of interest" description="Disordered" evidence="1">
    <location>
        <begin position="199"/>
        <end position="231"/>
    </location>
</feature>
<keyword evidence="3" id="KW-1185">Reference proteome</keyword>
<gene>
    <name evidence="2" type="ORF">LSCM1_02727</name>
</gene>
<dbReference type="OrthoDB" id="267883at2759"/>
<reference evidence="3" key="2">
    <citation type="journal article" date="2021" name="Sci. Data">
        <title>Chromosome-scale genome sequencing, assembly and annotation of six genomes from subfamily Leishmaniinae.</title>
        <authorList>
            <person name="Almutairi H."/>
            <person name="Urbaniak M.D."/>
            <person name="Bates M.D."/>
            <person name="Jariyapan N."/>
            <person name="Kwakye-Nuako G."/>
            <person name="Thomaz Soccol V."/>
            <person name="Al-Salem W.S."/>
            <person name="Dillon R.J."/>
            <person name="Bates P.A."/>
            <person name="Gatherer D."/>
        </authorList>
    </citation>
    <scope>NUCLEOTIDE SEQUENCE [LARGE SCALE GENOMIC DNA]</scope>
</reference>
<dbReference type="RefSeq" id="XP_067175677.1">
    <property type="nucleotide sequence ID" value="XM_067320302.1"/>
</dbReference>
<evidence type="ECO:0000313" key="3">
    <source>
        <dbReference type="Proteomes" id="UP000673552"/>
    </source>
</evidence>
<dbReference type="Proteomes" id="UP000673552">
    <property type="component" value="Unassembled WGS sequence"/>
</dbReference>
<dbReference type="AlphaFoldDB" id="A0A836KAP7"/>
<name>A0A836KAP7_9TRYP</name>
<reference evidence="3" key="1">
    <citation type="journal article" date="2021" name="Microbiol. Resour. Announc.">
        <title>LGAAP: Leishmaniinae Genome Assembly and Annotation Pipeline.</title>
        <authorList>
            <person name="Almutairi H."/>
            <person name="Urbaniak M.D."/>
            <person name="Bates M.D."/>
            <person name="Jariyapan N."/>
            <person name="Kwakye-Nuako G."/>
            <person name="Thomaz-Soccol V."/>
            <person name="Al-Salem W.S."/>
            <person name="Dillon R.J."/>
            <person name="Bates P.A."/>
            <person name="Gatherer D."/>
        </authorList>
    </citation>
    <scope>NUCLEOTIDE SEQUENCE [LARGE SCALE GENOMIC DNA]</scope>
</reference>
<evidence type="ECO:0000256" key="1">
    <source>
        <dbReference type="SAM" id="MobiDB-lite"/>
    </source>
</evidence>
<accession>A0A836KAP7</accession>
<comment type="caution">
    <text evidence="2">The sequence shown here is derived from an EMBL/GenBank/DDBJ whole genome shotgun (WGS) entry which is preliminary data.</text>
</comment>
<feature type="compositionally biased region" description="Polar residues" evidence="1">
    <location>
        <begin position="206"/>
        <end position="231"/>
    </location>
</feature>
<dbReference type="GeneID" id="92512814"/>
<dbReference type="EMBL" id="JAFEUZ010000033">
    <property type="protein sequence ID" value="KAG5469504.1"/>
    <property type="molecule type" value="Genomic_DNA"/>
</dbReference>
<evidence type="ECO:0000313" key="2">
    <source>
        <dbReference type="EMBL" id="KAG5469504.1"/>
    </source>
</evidence>
<feature type="region of interest" description="Disordered" evidence="1">
    <location>
        <begin position="248"/>
        <end position="281"/>
    </location>
</feature>
<proteinExistence type="predicted"/>
<dbReference type="KEGG" id="lmat:92512814"/>
<organism evidence="2 3">
    <name type="scientific">Leishmania martiniquensis</name>
    <dbReference type="NCBI Taxonomy" id="1580590"/>
    <lineage>
        <taxon>Eukaryota</taxon>
        <taxon>Discoba</taxon>
        <taxon>Euglenozoa</taxon>
        <taxon>Kinetoplastea</taxon>
        <taxon>Metakinetoplastina</taxon>
        <taxon>Trypanosomatida</taxon>
        <taxon>Trypanosomatidae</taxon>
        <taxon>Leishmaniinae</taxon>
        <taxon>Leishmania</taxon>
    </lineage>
</organism>